<feature type="region of interest" description="Disordered" evidence="1">
    <location>
        <begin position="1"/>
        <end position="21"/>
    </location>
</feature>
<proteinExistence type="predicted"/>
<comment type="caution">
    <text evidence="2">The sequence shown here is derived from an EMBL/GenBank/DDBJ whole genome shotgun (WGS) entry which is preliminary data.</text>
</comment>
<dbReference type="AlphaFoldDB" id="A0A6G1DCD5"/>
<protein>
    <submittedName>
        <fullName evidence="2">Uncharacterized protein</fullName>
    </submittedName>
</protein>
<reference evidence="2 3" key="1">
    <citation type="submission" date="2019-11" db="EMBL/GenBank/DDBJ databases">
        <title>Whole genome sequence of Oryza granulata.</title>
        <authorList>
            <person name="Li W."/>
        </authorList>
    </citation>
    <scope>NUCLEOTIDE SEQUENCE [LARGE SCALE GENOMIC DNA]</scope>
    <source>
        <strain evidence="3">cv. Menghai</strain>
        <tissue evidence="2">Leaf</tissue>
    </source>
</reference>
<sequence>MPTESVGTSAARSRRWSHRCGRGEKTTVVATTENPMAAYSVGGEGPQGLVAVATSGRLDYGEEVGDRGSSRSNSRRGTVASSVSFVAAVASFLLRELCRPRPNLHLWLELHPPGGHLQ</sequence>
<organism evidence="2 3">
    <name type="scientific">Oryza meyeriana var. granulata</name>
    <dbReference type="NCBI Taxonomy" id="110450"/>
    <lineage>
        <taxon>Eukaryota</taxon>
        <taxon>Viridiplantae</taxon>
        <taxon>Streptophyta</taxon>
        <taxon>Embryophyta</taxon>
        <taxon>Tracheophyta</taxon>
        <taxon>Spermatophyta</taxon>
        <taxon>Magnoliopsida</taxon>
        <taxon>Liliopsida</taxon>
        <taxon>Poales</taxon>
        <taxon>Poaceae</taxon>
        <taxon>BOP clade</taxon>
        <taxon>Oryzoideae</taxon>
        <taxon>Oryzeae</taxon>
        <taxon>Oryzinae</taxon>
        <taxon>Oryza</taxon>
        <taxon>Oryza meyeriana</taxon>
    </lineage>
</organism>
<evidence type="ECO:0000313" key="3">
    <source>
        <dbReference type="Proteomes" id="UP000479710"/>
    </source>
</evidence>
<feature type="compositionally biased region" description="Polar residues" evidence="1">
    <location>
        <begin position="1"/>
        <end position="11"/>
    </location>
</feature>
<keyword evidence="3" id="KW-1185">Reference proteome</keyword>
<name>A0A6G1DCD5_9ORYZ</name>
<evidence type="ECO:0000256" key="1">
    <source>
        <dbReference type="SAM" id="MobiDB-lite"/>
    </source>
</evidence>
<accession>A0A6G1DCD5</accession>
<dbReference type="Proteomes" id="UP000479710">
    <property type="component" value="Unassembled WGS sequence"/>
</dbReference>
<evidence type="ECO:0000313" key="2">
    <source>
        <dbReference type="EMBL" id="KAF0909834.1"/>
    </source>
</evidence>
<gene>
    <name evidence="2" type="ORF">E2562_000148</name>
</gene>
<dbReference type="EMBL" id="SPHZ02000006">
    <property type="protein sequence ID" value="KAF0909834.1"/>
    <property type="molecule type" value="Genomic_DNA"/>
</dbReference>